<dbReference type="GO" id="GO:0004888">
    <property type="term" value="F:transmembrane signaling receptor activity"/>
    <property type="evidence" value="ECO:0007669"/>
    <property type="project" value="InterPro"/>
</dbReference>
<feature type="chain" id="PRO_5041773956" evidence="14">
    <location>
        <begin position="23"/>
        <end position="930"/>
    </location>
</feature>
<evidence type="ECO:0000256" key="10">
    <source>
        <dbReference type="ARBA" id="ARBA00023180"/>
    </source>
</evidence>
<comment type="caution">
    <text evidence="14">Lacks conserved residue(s) required for the propagation of feature annotation.</text>
</comment>
<dbReference type="PRINTS" id="PR00254">
    <property type="entry name" value="NICOTINICR"/>
</dbReference>
<comment type="subcellular location">
    <subcellularLocation>
        <location evidence="13">Synaptic cell membrane</location>
        <topology evidence="13">Multi-pass membrane protein</topology>
    </subcellularLocation>
</comment>
<feature type="compositionally biased region" description="Basic and acidic residues" evidence="15">
    <location>
        <begin position="412"/>
        <end position="421"/>
    </location>
</feature>
<evidence type="ECO:0000313" key="18">
    <source>
        <dbReference type="EMBL" id="KAK2552867.1"/>
    </source>
</evidence>
<dbReference type="InterPro" id="IPR018000">
    <property type="entry name" value="Neurotransmitter_ion_chnl_CS"/>
</dbReference>
<keyword evidence="6 14" id="KW-0406">Ion transport</keyword>
<dbReference type="InterPro" id="IPR006029">
    <property type="entry name" value="Neurotrans-gated_channel_TM"/>
</dbReference>
<evidence type="ECO:0000256" key="12">
    <source>
        <dbReference type="ARBA" id="ARBA00023303"/>
    </source>
</evidence>
<feature type="region of interest" description="Disordered" evidence="15">
    <location>
        <begin position="412"/>
        <end position="433"/>
    </location>
</feature>
<feature type="transmembrane region" description="Helical" evidence="14">
    <location>
        <begin position="240"/>
        <end position="265"/>
    </location>
</feature>
<evidence type="ECO:0000259" key="16">
    <source>
        <dbReference type="Pfam" id="PF02931"/>
    </source>
</evidence>
<organism evidence="18 19">
    <name type="scientific">Acropora cervicornis</name>
    <name type="common">Staghorn coral</name>
    <dbReference type="NCBI Taxonomy" id="6130"/>
    <lineage>
        <taxon>Eukaryota</taxon>
        <taxon>Metazoa</taxon>
        <taxon>Cnidaria</taxon>
        <taxon>Anthozoa</taxon>
        <taxon>Hexacorallia</taxon>
        <taxon>Scleractinia</taxon>
        <taxon>Astrocoeniina</taxon>
        <taxon>Acroporidae</taxon>
        <taxon>Acropora</taxon>
    </lineage>
</organism>
<dbReference type="PROSITE" id="PS00236">
    <property type="entry name" value="NEUROTR_ION_CHANNEL"/>
    <property type="match status" value="2"/>
</dbReference>
<keyword evidence="11" id="KW-1071">Ligand-gated ion channel</keyword>
<evidence type="ECO:0000256" key="6">
    <source>
        <dbReference type="ARBA" id="ARBA00023065"/>
    </source>
</evidence>
<dbReference type="InterPro" id="IPR036734">
    <property type="entry name" value="Neur_chan_lig-bd_sf"/>
</dbReference>
<name>A0AAD9Q173_ACRCE</name>
<comment type="similarity">
    <text evidence="14">Belongs to the ligand-gated ion channel (TC 1.A.9) family.</text>
</comment>
<dbReference type="Pfam" id="PF02931">
    <property type="entry name" value="Neur_chan_LBD"/>
    <property type="match status" value="2"/>
</dbReference>
<feature type="domain" description="Neurotransmitter-gated ion-channel transmembrane" evidence="17">
    <location>
        <begin position="688"/>
        <end position="922"/>
    </location>
</feature>
<reference evidence="18" key="2">
    <citation type="journal article" date="2023" name="Science">
        <title>Genomic signatures of disease resistance in endangered staghorn corals.</title>
        <authorList>
            <person name="Vollmer S.V."/>
            <person name="Selwyn J.D."/>
            <person name="Despard B.A."/>
            <person name="Roesel C.L."/>
        </authorList>
    </citation>
    <scope>NUCLEOTIDE SEQUENCE</scope>
    <source>
        <strain evidence="18">K2</strain>
    </source>
</reference>
<reference evidence="18" key="1">
    <citation type="journal article" date="2023" name="G3 (Bethesda)">
        <title>Whole genome assembly and annotation of the endangered Caribbean coral Acropora cervicornis.</title>
        <authorList>
            <person name="Selwyn J.D."/>
            <person name="Vollmer S.V."/>
        </authorList>
    </citation>
    <scope>NUCLEOTIDE SEQUENCE</scope>
    <source>
        <strain evidence="18">K2</strain>
    </source>
</reference>
<dbReference type="InterPro" id="IPR002394">
    <property type="entry name" value="Nicotinic_acetylcholine_rcpt"/>
</dbReference>
<dbReference type="InterPro" id="IPR006202">
    <property type="entry name" value="Neur_chan_lig-bd"/>
</dbReference>
<keyword evidence="9 18" id="KW-0675">Receptor</keyword>
<gene>
    <name evidence="18" type="ORF">P5673_025814</name>
</gene>
<feature type="transmembrane region" description="Helical" evidence="14">
    <location>
        <begin position="712"/>
        <end position="731"/>
    </location>
</feature>
<feature type="transmembrane region" description="Helical" evidence="14">
    <location>
        <begin position="743"/>
        <end position="768"/>
    </location>
</feature>
<feature type="transmembrane region" description="Helical" evidence="14">
    <location>
        <begin position="903"/>
        <end position="928"/>
    </location>
</feature>
<keyword evidence="10" id="KW-0325">Glycoprotein</keyword>
<evidence type="ECO:0000256" key="1">
    <source>
        <dbReference type="ARBA" id="ARBA00022448"/>
    </source>
</evidence>
<keyword evidence="19" id="KW-1185">Reference proteome</keyword>
<feature type="compositionally biased region" description="Polar residues" evidence="15">
    <location>
        <begin position="422"/>
        <end position="433"/>
    </location>
</feature>
<dbReference type="FunFam" id="1.20.58.390:FF:000043">
    <property type="entry name" value="AcetylCholine Receptor"/>
    <property type="match status" value="2"/>
</dbReference>
<feature type="transmembrane region" description="Helical" evidence="14">
    <location>
        <begin position="302"/>
        <end position="328"/>
    </location>
</feature>
<dbReference type="EMBL" id="JARQWQ010000082">
    <property type="protein sequence ID" value="KAK2552867.1"/>
    <property type="molecule type" value="Genomic_DNA"/>
</dbReference>
<feature type="transmembrane region" description="Helical" evidence="14">
    <location>
        <begin position="681"/>
        <end position="706"/>
    </location>
</feature>
<evidence type="ECO:0000256" key="2">
    <source>
        <dbReference type="ARBA" id="ARBA00022475"/>
    </source>
</evidence>
<evidence type="ECO:0000256" key="8">
    <source>
        <dbReference type="ARBA" id="ARBA00023157"/>
    </source>
</evidence>
<keyword evidence="5" id="KW-0770">Synapse</keyword>
<dbReference type="CDD" id="cd18997">
    <property type="entry name" value="LGIC_ECD_nAChR"/>
    <property type="match status" value="2"/>
</dbReference>
<feature type="domain" description="Neurotransmitter-gated ion-channel transmembrane" evidence="17">
    <location>
        <begin position="247"/>
        <end position="414"/>
    </location>
</feature>
<evidence type="ECO:0000256" key="14">
    <source>
        <dbReference type="RuleBase" id="RU000687"/>
    </source>
</evidence>
<dbReference type="FunFam" id="2.70.170.10:FF:000005">
    <property type="entry name" value="Neuronal nicotinic acetylcholine receptor alpha4 subunit"/>
    <property type="match status" value="2"/>
</dbReference>
<evidence type="ECO:0000256" key="9">
    <source>
        <dbReference type="ARBA" id="ARBA00023170"/>
    </source>
</evidence>
<keyword evidence="1 14" id="KW-0813">Transport</keyword>
<feature type="transmembrane region" description="Helical" evidence="14">
    <location>
        <begin position="272"/>
        <end position="290"/>
    </location>
</feature>
<dbReference type="SUPFAM" id="SSF63712">
    <property type="entry name" value="Nicotinic receptor ligand binding domain-like"/>
    <property type="match status" value="2"/>
</dbReference>
<dbReference type="InterPro" id="IPR038050">
    <property type="entry name" value="Neuro_actylchol_rec"/>
</dbReference>
<dbReference type="InterPro" id="IPR006201">
    <property type="entry name" value="Neur_channel"/>
</dbReference>
<feature type="domain" description="Neurotransmitter-gated ion-channel ligand-binding" evidence="16">
    <location>
        <begin position="31"/>
        <end position="240"/>
    </location>
</feature>
<dbReference type="Pfam" id="PF02932">
    <property type="entry name" value="Neur_chan_memb"/>
    <property type="match status" value="2"/>
</dbReference>
<evidence type="ECO:0000256" key="11">
    <source>
        <dbReference type="ARBA" id="ARBA00023286"/>
    </source>
</evidence>
<comment type="caution">
    <text evidence="18">The sequence shown here is derived from an EMBL/GenBank/DDBJ whole genome shotgun (WGS) entry which is preliminary data.</text>
</comment>
<evidence type="ECO:0000256" key="4">
    <source>
        <dbReference type="ARBA" id="ARBA00022989"/>
    </source>
</evidence>
<evidence type="ECO:0000256" key="3">
    <source>
        <dbReference type="ARBA" id="ARBA00022692"/>
    </source>
</evidence>
<evidence type="ECO:0000259" key="17">
    <source>
        <dbReference type="Pfam" id="PF02932"/>
    </source>
</evidence>
<sequence>MRLGTLYLGLLVLILDFETASAQGSHVDDFEHRLMKDLFDGYNKDSRPVFNKSKAVNVELDVAYSQLVDLDGKNQILSSKIWIRQIWRNPFLSWKPENYSGITAINVDPKLVWKPDLVLYNNIGIGQTGAIYNYDTKVVLNHNGTNYWYAPTEIKSICKIDITFFPFDEQKCPLVFGSWTYTGNYLNLTKKNDSADLGKYTISGEWELIAMPAKRNVVKYSCCPHPYIDVTYHIIVRRKVLFYMANLILPCVVLALLTVFSFYLPPESGERVSLVITILLGLTVFMLVFTENVPRTSEVIPLIVKYSFTVLCEVSLSLLITCFVVRVYHKNPSRPMPLWYRYLTYKIMAPVLRMQSFSSVRQDKQLRKQYKERKKNSHHNSNGFVGKLLGSYSKESGCCKLELGTKSGDELDEPQKIRQYSDSKSNQDAQKSNEILGKRTAVATELVYSEFDPSLKITFRRQVEGSHRTDYEHKLMKDLFQDYSKEARPVMNKSEAIAVKFDLAYSQLIYLDSKNQILSSKVWLRQMWTNPFLKWDPDKYGGIDTINIDPKLIWKPDIILYNNIGFGETGAIYNFDTKAMLNHTGYTEWFAPTEIHSICKIDITYFPFDEQKCHLLFGSWTYTGNKLNLTNSREAADLSKYTISGEWELLAATLERHEVFYSCCPHPFIDVTYYIHVKRRVLFYMMNLIVPCIVLTILTVFSFYLPPESGERIGLVITILLGLTVFMMVFTDNVPRTSEVTPLIGKYSVTVLIQVTVALLVTCAILRVYHRDPERKMPSWFRKLVFDILGPMLLALPSEERAKLEKDAKNRNFYATKVQRAPYEVHQSQNHLIASMPKLISPKKGDGEMNSKCFQASMGSNLSLTPADERMDEIVCGMRSIVAHLKVTQESDEKVNDWHHAAAVLDIAFFWITAITILGSTLAFYFMIPN</sequence>
<feature type="domain" description="Neurotransmitter-gated ion-channel ligand-binding" evidence="16">
    <location>
        <begin position="473"/>
        <end position="680"/>
    </location>
</feature>
<keyword evidence="7 14" id="KW-0472">Membrane</keyword>
<evidence type="ECO:0000256" key="5">
    <source>
        <dbReference type="ARBA" id="ARBA00023018"/>
    </source>
</evidence>
<dbReference type="Gene3D" id="2.70.170.10">
    <property type="entry name" value="Neurotransmitter-gated ion-channel ligand-binding domain"/>
    <property type="match status" value="2"/>
</dbReference>
<keyword evidence="8" id="KW-1015">Disulfide bond</keyword>
<keyword evidence="3 14" id="KW-0812">Transmembrane</keyword>
<keyword evidence="14" id="KW-0732">Signal</keyword>
<proteinExistence type="inferred from homology"/>
<keyword evidence="2" id="KW-1003">Cell membrane</keyword>
<dbReference type="GO" id="GO:0022848">
    <property type="term" value="F:acetylcholine-gated monoatomic cation-selective channel activity"/>
    <property type="evidence" value="ECO:0007669"/>
    <property type="project" value="InterPro"/>
</dbReference>
<dbReference type="Proteomes" id="UP001249851">
    <property type="component" value="Unassembled WGS sequence"/>
</dbReference>
<dbReference type="CDD" id="cd19051">
    <property type="entry name" value="LGIC_TM_cation"/>
    <property type="match status" value="2"/>
</dbReference>
<dbReference type="InterPro" id="IPR036719">
    <property type="entry name" value="Neuro-gated_channel_TM_sf"/>
</dbReference>
<feature type="signal peptide" evidence="14">
    <location>
        <begin position="1"/>
        <end position="22"/>
    </location>
</feature>
<evidence type="ECO:0000256" key="15">
    <source>
        <dbReference type="SAM" id="MobiDB-lite"/>
    </source>
</evidence>
<dbReference type="PANTHER" id="PTHR18945">
    <property type="entry name" value="NEUROTRANSMITTER GATED ION CHANNEL"/>
    <property type="match status" value="1"/>
</dbReference>
<dbReference type="NCBIfam" id="TIGR00860">
    <property type="entry name" value="LIC"/>
    <property type="match status" value="2"/>
</dbReference>
<dbReference type="SUPFAM" id="SSF90112">
    <property type="entry name" value="Neurotransmitter-gated ion-channel transmembrane pore"/>
    <property type="match status" value="2"/>
</dbReference>
<keyword evidence="4 14" id="KW-1133">Transmembrane helix</keyword>
<dbReference type="GO" id="GO:0045211">
    <property type="term" value="C:postsynaptic membrane"/>
    <property type="evidence" value="ECO:0007669"/>
    <property type="project" value="InterPro"/>
</dbReference>
<evidence type="ECO:0000256" key="7">
    <source>
        <dbReference type="ARBA" id="ARBA00023136"/>
    </source>
</evidence>
<accession>A0AAD9Q173</accession>
<protein>
    <submittedName>
        <fullName evidence="18">Neuronal acetylcholine receptor subunit alpha-3</fullName>
    </submittedName>
</protein>
<evidence type="ECO:0000256" key="13">
    <source>
        <dbReference type="ARBA" id="ARBA00034099"/>
    </source>
</evidence>
<evidence type="ECO:0000313" key="19">
    <source>
        <dbReference type="Proteomes" id="UP001249851"/>
    </source>
</evidence>
<dbReference type="AlphaFoldDB" id="A0AAD9Q173"/>
<dbReference type="PRINTS" id="PR00252">
    <property type="entry name" value="NRIONCHANNEL"/>
</dbReference>
<dbReference type="Gene3D" id="1.20.58.390">
    <property type="entry name" value="Neurotransmitter-gated ion-channel transmembrane domain"/>
    <property type="match status" value="2"/>
</dbReference>
<keyword evidence="12 14" id="KW-0407">Ion channel</keyword>